<keyword evidence="3" id="KW-0812">Transmembrane</keyword>
<dbReference type="PANTHER" id="PTHR24305">
    <property type="entry name" value="CYTOCHROME P450"/>
    <property type="match status" value="1"/>
</dbReference>
<gene>
    <name evidence="4" type="ORF">TWF481_000136</name>
</gene>
<reference evidence="4 5" key="1">
    <citation type="submission" date="2023-08" db="EMBL/GenBank/DDBJ databases">
        <authorList>
            <person name="Palmer J.M."/>
        </authorList>
    </citation>
    <scope>NUCLEOTIDE SEQUENCE [LARGE SCALE GENOMIC DNA]</scope>
    <source>
        <strain evidence="4 5">TWF481</strain>
    </source>
</reference>
<comment type="caution">
    <text evidence="4">The sequence shown here is derived from an EMBL/GenBank/DDBJ whole genome shotgun (WGS) entry which is preliminary data.</text>
</comment>
<proteinExistence type="inferred from homology"/>
<feature type="transmembrane region" description="Helical" evidence="3">
    <location>
        <begin position="182"/>
        <end position="205"/>
    </location>
</feature>
<dbReference type="InterPro" id="IPR050121">
    <property type="entry name" value="Cytochrome_P450_monoxygenase"/>
</dbReference>
<dbReference type="AlphaFoldDB" id="A0AAV9WLQ0"/>
<keyword evidence="5" id="KW-1185">Reference proteome</keyword>
<evidence type="ECO:0000256" key="2">
    <source>
        <dbReference type="ARBA" id="ARBA00023002"/>
    </source>
</evidence>
<evidence type="ECO:0000256" key="1">
    <source>
        <dbReference type="ARBA" id="ARBA00010617"/>
    </source>
</evidence>
<dbReference type="GO" id="GO:0004497">
    <property type="term" value="F:monooxygenase activity"/>
    <property type="evidence" value="ECO:0007669"/>
    <property type="project" value="InterPro"/>
</dbReference>
<dbReference type="Gene3D" id="1.10.630.10">
    <property type="entry name" value="Cytochrome P450"/>
    <property type="match status" value="1"/>
</dbReference>
<dbReference type="InterPro" id="IPR002401">
    <property type="entry name" value="Cyt_P450_E_grp-I"/>
</dbReference>
<dbReference type="Pfam" id="PF00067">
    <property type="entry name" value="p450"/>
    <property type="match status" value="1"/>
</dbReference>
<dbReference type="InterPro" id="IPR036396">
    <property type="entry name" value="Cyt_P450_sf"/>
</dbReference>
<dbReference type="GO" id="GO:0020037">
    <property type="term" value="F:heme binding"/>
    <property type="evidence" value="ECO:0007669"/>
    <property type="project" value="InterPro"/>
</dbReference>
<dbReference type="EMBL" id="JAVHJL010000001">
    <property type="protein sequence ID" value="KAK6511215.1"/>
    <property type="molecule type" value="Genomic_DNA"/>
</dbReference>
<dbReference type="GO" id="GO:0016705">
    <property type="term" value="F:oxidoreductase activity, acting on paired donors, with incorporation or reduction of molecular oxygen"/>
    <property type="evidence" value="ECO:0007669"/>
    <property type="project" value="InterPro"/>
</dbReference>
<organism evidence="4 5">
    <name type="scientific">Arthrobotrys musiformis</name>
    <dbReference type="NCBI Taxonomy" id="47236"/>
    <lineage>
        <taxon>Eukaryota</taxon>
        <taxon>Fungi</taxon>
        <taxon>Dikarya</taxon>
        <taxon>Ascomycota</taxon>
        <taxon>Pezizomycotina</taxon>
        <taxon>Orbiliomycetes</taxon>
        <taxon>Orbiliales</taxon>
        <taxon>Orbiliaceae</taxon>
        <taxon>Arthrobotrys</taxon>
    </lineage>
</organism>
<evidence type="ECO:0000313" key="4">
    <source>
        <dbReference type="EMBL" id="KAK6511215.1"/>
    </source>
</evidence>
<comment type="similarity">
    <text evidence="1">Belongs to the cytochrome P450 family.</text>
</comment>
<evidence type="ECO:0000313" key="5">
    <source>
        <dbReference type="Proteomes" id="UP001370758"/>
    </source>
</evidence>
<dbReference type="Proteomes" id="UP001370758">
    <property type="component" value="Unassembled WGS sequence"/>
</dbReference>
<keyword evidence="3" id="KW-0472">Membrane</keyword>
<dbReference type="PRINTS" id="PR00463">
    <property type="entry name" value="EP450I"/>
</dbReference>
<evidence type="ECO:0000256" key="3">
    <source>
        <dbReference type="SAM" id="Phobius"/>
    </source>
</evidence>
<dbReference type="InterPro" id="IPR001128">
    <property type="entry name" value="Cyt_P450"/>
</dbReference>
<keyword evidence="3" id="KW-1133">Transmembrane helix</keyword>
<protein>
    <recommendedName>
        <fullName evidence="6">Cytochrome P450</fullName>
    </recommendedName>
</protein>
<sequence length="380" mass="42408">MTDIHKYKLVRKAFGPSFSKSNLSLLEPIIRQKAETCFKKVGRRLRDGEVVDIKTWLHFMAADTVGALCFGHDFGMLDNETENKLVRACVDVLALAAVQSQIPLLKYISPLIASIPHPTIKWVFDSETVIFEYGAQALLDHKHELTGKDGSARPSLFSPVLNDLDNPNAKYKWDLKRLGIEAMMFIIAGTDTTGLVGAYLVWAIYRCPGVKQKLVAELESIGWTEGDRDDGVTDENLQKLPYLKAVLQEVLRLYATTQFGLPRVVPKGGRVLGQYFIPAGTECFVHAYTLHRDPNIFTDPHEFRPERWLNATKEMESAILTFGGGARGQHVGLAEIRLCTAMMLKYCGEARLADSCTDESMRVVGRIISTPKGGKLELTY</sequence>
<accession>A0AAV9WLQ0</accession>
<keyword evidence="2" id="KW-0560">Oxidoreductase</keyword>
<dbReference type="GO" id="GO:0005506">
    <property type="term" value="F:iron ion binding"/>
    <property type="evidence" value="ECO:0007669"/>
    <property type="project" value="InterPro"/>
</dbReference>
<dbReference type="SUPFAM" id="SSF48264">
    <property type="entry name" value="Cytochrome P450"/>
    <property type="match status" value="1"/>
</dbReference>
<name>A0AAV9WLQ0_9PEZI</name>
<dbReference type="PANTHER" id="PTHR24305:SF96">
    <property type="entry name" value="CYTOCHROME P450 MONOOXYGENASE STCB-RELATED"/>
    <property type="match status" value="1"/>
</dbReference>
<evidence type="ECO:0008006" key="6">
    <source>
        <dbReference type="Google" id="ProtNLM"/>
    </source>
</evidence>